<accession>A0A9D2TJG4</accession>
<evidence type="ECO:0000313" key="1">
    <source>
        <dbReference type="EMBL" id="HJC72580.1"/>
    </source>
</evidence>
<dbReference type="AlphaFoldDB" id="A0A9D2TJG4"/>
<protein>
    <submittedName>
        <fullName evidence="1">Nitrous oxide-stimulated promoter family protein</fullName>
    </submittedName>
</protein>
<dbReference type="InterPro" id="IPR020483">
    <property type="entry name" value="Uncharacterised_YgbA"/>
</dbReference>
<dbReference type="Pfam" id="PF11756">
    <property type="entry name" value="YgbA_NO"/>
    <property type="match status" value="1"/>
</dbReference>
<reference evidence="1" key="2">
    <citation type="submission" date="2021-04" db="EMBL/GenBank/DDBJ databases">
        <authorList>
            <person name="Gilroy R."/>
        </authorList>
    </citation>
    <scope>NUCLEOTIDE SEQUENCE</scope>
    <source>
        <strain evidence="1">5933</strain>
    </source>
</reference>
<gene>
    <name evidence="1" type="ORF">H9698_07290</name>
</gene>
<dbReference type="EMBL" id="DWWA01000037">
    <property type="protein sequence ID" value="HJC72580.1"/>
    <property type="molecule type" value="Genomic_DNA"/>
</dbReference>
<sequence length="106" mass="12289">MSKQSVEEKRAHEKALISEMIRLYCKKKHGTADGLCDDCQALCDYALARIEHCPMMEHKTFCSRCPVHCYREQMREKIRAVMRFSGPRMLFHHPLAVVRHALSSLG</sequence>
<proteinExistence type="predicted"/>
<name>A0A9D2TJG4_9FIRM</name>
<comment type="caution">
    <text evidence="1">The sequence shown here is derived from an EMBL/GenBank/DDBJ whole genome shotgun (WGS) entry which is preliminary data.</text>
</comment>
<organism evidence="1 2">
    <name type="scientific">Candidatus Ruthenibacterium merdavium</name>
    <dbReference type="NCBI Taxonomy" id="2838752"/>
    <lineage>
        <taxon>Bacteria</taxon>
        <taxon>Bacillati</taxon>
        <taxon>Bacillota</taxon>
        <taxon>Clostridia</taxon>
        <taxon>Eubacteriales</taxon>
        <taxon>Oscillospiraceae</taxon>
        <taxon>Ruthenibacterium</taxon>
    </lineage>
</organism>
<reference evidence="1" key="1">
    <citation type="journal article" date="2021" name="PeerJ">
        <title>Extensive microbial diversity within the chicken gut microbiome revealed by metagenomics and culture.</title>
        <authorList>
            <person name="Gilroy R."/>
            <person name="Ravi A."/>
            <person name="Getino M."/>
            <person name="Pursley I."/>
            <person name="Horton D.L."/>
            <person name="Alikhan N.F."/>
            <person name="Baker D."/>
            <person name="Gharbi K."/>
            <person name="Hall N."/>
            <person name="Watson M."/>
            <person name="Adriaenssens E.M."/>
            <person name="Foster-Nyarko E."/>
            <person name="Jarju S."/>
            <person name="Secka A."/>
            <person name="Antonio M."/>
            <person name="Oren A."/>
            <person name="Chaudhuri R.R."/>
            <person name="La Ragione R."/>
            <person name="Hildebrand F."/>
            <person name="Pallen M.J."/>
        </authorList>
    </citation>
    <scope>NUCLEOTIDE SEQUENCE</scope>
    <source>
        <strain evidence="1">5933</strain>
    </source>
</reference>
<evidence type="ECO:0000313" key="2">
    <source>
        <dbReference type="Proteomes" id="UP000823918"/>
    </source>
</evidence>
<dbReference type="NCBIfam" id="NF007714">
    <property type="entry name" value="PRK10410.1-2"/>
    <property type="match status" value="1"/>
</dbReference>
<dbReference type="Proteomes" id="UP000823918">
    <property type="component" value="Unassembled WGS sequence"/>
</dbReference>